<gene>
    <name evidence="1" type="ORF">BJP41_06795</name>
</gene>
<organism evidence="1 2">
    <name type="scientific">Candidatus Williamhamiltonella defendens</name>
    <dbReference type="NCBI Taxonomy" id="138072"/>
    <lineage>
        <taxon>Bacteria</taxon>
        <taxon>Pseudomonadati</taxon>
        <taxon>Pseudomonadota</taxon>
        <taxon>Gammaproteobacteria</taxon>
        <taxon>Enterobacterales</taxon>
        <taxon>Enterobacteriaceae</taxon>
        <taxon>aphid secondary symbionts</taxon>
        <taxon>Candidatus Williamhamiltonella</taxon>
    </lineage>
</organism>
<dbReference type="AlphaFoldDB" id="A0A2D3T8E6"/>
<evidence type="ECO:0000313" key="2">
    <source>
        <dbReference type="Proteomes" id="UP000230008"/>
    </source>
</evidence>
<evidence type="ECO:0000313" key="1">
    <source>
        <dbReference type="EMBL" id="ATW30078.1"/>
    </source>
</evidence>
<reference evidence="2" key="1">
    <citation type="submission" date="2016-10" db="EMBL/GenBank/DDBJ databases">
        <authorList>
            <person name="Chevignon G."/>
        </authorList>
    </citation>
    <scope>NUCLEOTIDE SEQUENCE [LARGE SCALE GENOMIC DNA]</scope>
    <source>
        <strain evidence="2">A2C</strain>
    </source>
</reference>
<protein>
    <submittedName>
        <fullName evidence="1">Uncharacterized protein</fullName>
    </submittedName>
</protein>
<reference evidence="2" key="2">
    <citation type="submission" date="2017-11" db="EMBL/GenBank/DDBJ databases">
        <title>PacBio sequencing of new strain of the secondary endosymbiont Candidatus Hamiltonella defensa.</title>
        <authorList>
            <person name="Strand M.R."/>
            <person name="Oliver K."/>
        </authorList>
    </citation>
    <scope>NUCLEOTIDE SEQUENCE [LARGE SCALE GENOMIC DNA]</scope>
    <source>
        <strain evidence="2">A2C</strain>
    </source>
</reference>
<proteinExistence type="predicted"/>
<name>A0A2D3T8E6_9ENTR</name>
<sequence>MRRFSSYPFGTSGQAISPALGARGFPGEAGYSTEASSSGASNNVVERHITGPVFVGGGDDPGGIKRRDGAQVIGVASFDGRTECRGLIKSPGGGHPGSPLPLPHIPELARDVSDGIPLCAQYRSARIDLSSCICTPNKLSP</sequence>
<dbReference type="Proteomes" id="UP000230008">
    <property type="component" value="Chromosome"/>
</dbReference>
<dbReference type="EMBL" id="CP017606">
    <property type="protein sequence ID" value="ATW30078.1"/>
    <property type="molecule type" value="Genomic_DNA"/>
</dbReference>
<accession>A0A2D3T8E6</accession>